<evidence type="ECO:0000313" key="2">
    <source>
        <dbReference type="EMBL" id="KAK1648004.1"/>
    </source>
</evidence>
<comment type="caution">
    <text evidence="2">The sequence shown here is derived from an EMBL/GenBank/DDBJ whole genome shotgun (WGS) entry which is preliminary data.</text>
</comment>
<dbReference type="InterPro" id="IPR001810">
    <property type="entry name" value="F-box_dom"/>
</dbReference>
<keyword evidence="3" id="KW-1185">Reference proteome</keyword>
<dbReference type="Pfam" id="PF00646">
    <property type="entry name" value="F-box"/>
    <property type="match status" value="1"/>
</dbReference>
<dbReference type="SUPFAM" id="SSF52058">
    <property type="entry name" value="L domain-like"/>
    <property type="match status" value="1"/>
</dbReference>
<sequence length="548" mass="63055">MDRLSELPDDLIRRVFHFAPVKEAASTGALSRRFRSVWRSSDAVNLQARALEDDGSYRCNSEQQTRRLLSHRDAFVSGAKAALHAADDHVTRLSLRLQARADDTIRNFVHLRSDGRWLNNMDVVADVLSHPKVRRVEELQIAMDYNHGSFDQEVRLHRTGVYEIKLGSIPSKTLRVLELTSCKIFTLPAAVKFPCLASLRMDNCYVPLQHLQSVIFSAPALHAVHLESVYLGRCDRKEEEEGTVVRLHCPAVTWLVLDKCGWTEGECKLEIDAPRLRRFKYTGLLRRLSLSPQPPPDLSRVDLHFISDYGEDPCRDRVLLWKFLHNFRSAKELKLLVQHLEYIAVVDAAERAKLLRPFRNLERLELGGVHRPKGKTAAVAIANLLRCCPAVRDLHINLSTTKNDSDKQPRHVREFLQRKSRDDLHNSIQHFLRRRLERVVSLKGEISHDDADDYDEAADIPALTGRSFPCLQDSLRRVSLRFWPEKTNCFGMKLIRFFAENGIALEEMRIDDGNNWMNQHANRNVERWIANSSSQKRNTTLKVLPLKR</sequence>
<dbReference type="InterPro" id="IPR032675">
    <property type="entry name" value="LRR_dom_sf"/>
</dbReference>
<dbReference type="PROSITE" id="PS50181">
    <property type="entry name" value="FBOX"/>
    <property type="match status" value="1"/>
</dbReference>
<name>A0AAD8WBD6_LOLMU</name>
<reference evidence="2" key="1">
    <citation type="submission" date="2023-07" db="EMBL/GenBank/DDBJ databases">
        <title>A chromosome-level genome assembly of Lolium multiflorum.</title>
        <authorList>
            <person name="Chen Y."/>
            <person name="Copetti D."/>
            <person name="Kolliker R."/>
            <person name="Studer B."/>
        </authorList>
    </citation>
    <scope>NUCLEOTIDE SEQUENCE</scope>
    <source>
        <strain evidence="2">02402/16</strain>
        <tissue evidence="2">Leaf</tissue>
    </source>
</reference>
<dbReference type="PANTHER" id="PTHR32141:SF26">
    <property type="entry name" value="OS08G0328600 PROTEIN"/>
    <property type="match status" value="1"/>
</dbReference>
<evidence type="ECO:0000313" key="3">
    <source>
        <dbReference type="Proteomes" id="UP001231189"/>
    </source>
</evidence>
<dbReference type="InterPro" id="IPR055302">
    <property type="entry name" value="F-box_dom-containing"/>
</dbReference>
<gene>
    <name evidence="2" type="ORF">QYE76_065809</name>
</gene>
<dbReference type="SUPFAM" id="SSF81383">
    <property type="entry name" value="F-box domain"/>
    <property type="match status" value="1"/>
</dbReference>
<dbReference type="EMBL" id="JAUUTY010000004">
    <property type="protein sequence ID" value="KAK1648004.1"/>
    <property type="molecule type" value="Genomic_DNA"/>
</dbReference>
<dbReference type="Gene3D" id="3.80.10.10">
    <property type="entry name" value="Ribonuclease Inhibitor"/>
    <property type="match status" value="1"/>
</dbReference>
<proteinExistence type="predicted"/>
<dbReference type="PANTHER" id="PTHR32141">
    <property type="match status" value="1"/>
</dbReference>
<dbReference type="Proteomes" id="UP001231189">
    <property type="component" value="Unassembled WGS sequence"/>
</dbReference>
<dbReference type="AlphaFoldDB" id="A0AAD8WBD6"/>
<protein>
    <recommendedName>
        <fullName evidence="1">F-box domain-containing protein</fullName>
    </recommendedName>
</protein>
<accession>A0AAD8WBD6</accession>
<organism evidence="2 3">
    <name type="scientific">Lolium multiflorum</name>
    <name type="common">Italian ryegrass</name>
    <name type="synonym">Lolium perenne subsp. multiflorum</name>
    <dbReference type="NCBI Taxonomy" id="4521"/>
    <lineage>
        <taxon>Eukaryota</taxon>
        <taxon>Viridiplantae</taxon>
        <taxon>Streptophyta</taxon>
        <taxon>Embryophyta</taxon>
        <taxon>Tracheophyta</taxon>
        <taxon>Spermatophyta</taxon>
        <taxon>Magnoliopsida</taxon>
        <taxon>Liliopsida</taxon>
        <taxon>Poales</taxon>
        <taxon>Poaceae</taxon>
        <taxon>BOP clade</taxon>
        <taxon>Pooideae</taxon>
        <taxon>Poodae</taxon>
        <taxon>Poeae</taxon>
        <taxon>Poeae Chloroplast Group 2 (Poeae type)</taxon>
        <taxon>Loliodinae</taxon>
        <taxon>Loliinae</taxon>
        <taxon>Lolium</taxon>
    </lineage>
</organism>
<evidence type="ECO:0000259" key="1">
    <source>
        <dbReference type="PROSITE" id="PS50181"/>
    </source>
</evidence>
<feature type="domain" description="F-box" evidence="1">
    <location>
        <begin position="1"/>
        <end position="48"/>
    </location>
</feature>
<dbReference type="InterPro" id="IPR036047">
    <property type="entry name" value="F-box-like_dom_sf"/>
</dbReference>